<dbReference type="EMBL" id="CAEZYF010000020">
    <property type="protein sequence ID" value="CAB4737166.1"/>
    <property type="molecule type" value="Genomic_DNA"/>
</dbReference>
<evidence type="ECO:0000313" key="5">
    <source>
        <dbReference type="EMBL" id="CAB4995656.1"/>
    </source>
</evidence>
<dbReference type="EMBL" id="CAFBMT010000016">
    <property type="protein sequence ID" value="CAB4945899.1"/>
    <property type="molecule type" value="Genomic_DNA"/>
</dbReference>
<accession>A0A6J7NRB8</accession>
<organism evidence="5">
    <name type="scientific">freshwater metagenome</name>
    <dbReference type="NCBI Taxonomy" id="449393"/>
    <lineage>
        <taxon>unclassified sequences</taxon>
        <taxon>metagenomes</taxon>
        <taxon>ecological metagenomes</taxon>
    </lineage>
</organism>
<protein>
    <submittedName>
        <fullName evidence="5">Unannotated protein</fullName>
    </submittedName>
</protein>
<dbReference type="EMBL" id="CAFAAV010000151">
    <property type="protein sequence ID" value="CAB4828039.1"/>
    <property type="molecule type" value="Genomic_DNA"/>
</dbReference>
<sequence length="74" mass="8535">MLRPDFLEVPLAERCSPRHRRFEEIMERHRAAVEAGLPAYSDPTSGLTVFTASFLAERDYCCDSGCRHCPYERN</sequence>
<evidence type="ECO:0000313" key="4">
    <source>
        <dbReference type="EMBL" id="CAB4945899.1"/>
    </source>
</evidence>
<evidence type="ECO:0000313" key="2">
    <source>
        <dbReference type="EMBL" id="CAB4737166.1"/>
    </source>
</evidence>
<dbReference type="InterPro" id="IPR040807">
    <property type="entry name" value="DUF5522"/>
</dbReference>
<dbReference type="AlphaFoldDB" id="A0A6J7NRB8"/>
<name>A0A6J7NRB8_9ZZZZ</name>
<dbReference type="EMBL" id="CAESGF010000017">
    <property type="protein sequence ID" value="CAB4364741.1"/>
    <property type="molecule type" value="Genomic_DNA"/>
</dbReference>
<dbReference type="EMBL" id="CAFBOL010000047">
    <property type="protein sequence ID" value="CAB4995656.1"/>
    <property type="molecule type" value="Genomic_DNA"/>
</dbReference>
<dbReference type="Pfam" id="PF17653">
    <property type="entry name" value="DUF5522"/>
    <property type="match status" value="1"/>
</dbReference>
<reference evidence="5" key="1">
    <citation type="submission" date="2020-05" db="EMBL/GenBank/DDBJ databases">
        <authorList>
            <person name="Chiriac C."/>
            <person name="Salcher M."/>
            <person name="Ghai R."/>
            <person name="Kavagutti S V."/>
        </authorList>
    </citation>
    <scope>NUCLEOTIDE SEQUENCE</scope>
</reference>
<evidence type="ECO:0000313" key="3">
    <source>
        <dbReference type="EMBL" id="CAB4828039.1"/>
    </source>
</evidence>
<evidence type="ECO:0000313" key="1">
    <source>
        <dbReference type="EMBL" id="CAB4364741.1"/>
    </source>
</evidence>
<proteinExistence type="predicted"/>
<gene>
    <name evidence="2" type="ORF">UFOPK2656_02631</name>
    <name evidence="3" type="ORF">UFOPK3099_01834</name>
    <name evidence="4" type="ORF">UFOPK3651_02512</name>
    <name evidence="5" type="ORF">UFOPK3931_01777</name>
    <name evidence="1" type="ORF">UFOPK4189_02500</name>
</gene>